<comment type="caution">
    <text evidence="6">The sequence shown here is derived from an EMBL/GenBank/DDBJ whole genome shotgun (WGS) entry which is preliminary data.</text>
</comment>
<dbReference type="InterPro" id="IPR053966">
    <property type="entry name" value="INTS1_INTS2-bd"/>
</dbReference>
<dbReference type="SUPFAM" id="SSF48371">
    <property type="entry name" value="ARM repeat"/>
    <property type="match status" value="1"/>
</dbReference>
<dbReference type="PANTHER" id="PTHR21224">
    <property type="entry name" value="INTEGRATOR COMPLEX SUBUNIT 1"/>
    <property type="match status" value="1"/>
</dbReference>
<feature type="region of interest" description="Disordered" evidence="1">
    <location>
        <begin position="1"/>
        <end position="22"/>
    </location>
</feature>
<dbReference type="Pfam" id="PF22929">
    <property type="entry name" value="INTS1_INTS2-bd"/>
    <property type="match status" value="1"/>
</dbReference>
<feature type="domain" description="Integrator complex subunit 1 R4" evidence="4">
    <location>
        <begin position="1891"/>
        <end position="1951"/>
    </location>
</feature>
<evidence type="ECO:0000259" key="4">
    <source>
        <dbReference type="Pfam" id="PF22928"/>
    </source>
</evidence>
<dbReference type="OrthoDB" id="19938at2759"/>
<dbReference type="Pfam" id="PF12432">
    <property type="entry name" value="INTS1_RP2B-bd"/>
    <property type="match status" value="1"/>
</dbReference>
<dbReference type="InterPro" id="IPR022145">
    <property type="entry name" value="INTS1_RPB2-bd"/>
</dbReference>
<dbReference type="GO" id="GO:0034474">
    <property type="term" value="P:U2 snRNA 3'-end processing"/>
    <property type="evidence" value="ECO:0007669"/>
    <property type="project" value="InterPro"/>
</dbReference>
<feature type="domain" description="Integrator complex subunit 1 RPB2-binding" evidence="2">
    <location>
        <begin position="286"/>
        <end position="446"/>
    </location>
</feature>
<evidence type="ECO:0000313" key="7">
    <source>
        <dbReference type="Proteomes" id="UP000215902"/>
    </source>
</evidence>
<dbReference type="InterPro" id="IPR053965">
    <property type="entry name" value="INTS1_R4"/>
</dbReference>
<evidence type="ECO:0000313" key="6">
    <source>
        <dbReference type="EMBL" id="PAA76017.1"/>
    </source>
</evidence>
<dbReference type="InterPro" id="IPR038902">
    <property type="entry name" value="INTS1"/>
</dbReference>
<feature type="domain" description="Integrator complex subunit 1 INTS2-binding" evidence="5">
    <location>
        <begin position="929"/>
        <end position="1060"/>
    </location>
</feature>
<dbReference type="Pfam" id="PF22927">
    <property type="entry name" value="INT1_R3"/>
    <property type="match status" value="1"/>
</dbReference>
<dbReference type="InterPro" id="IPR053964">
    <property type="entry name" value="INT1_R3"/>
</dbReference>
<protein>
    <submittedName>
        <fullName evidence="6">Uncharacterized protein</fullName>
    </submittedName>
</protein>
<dbReference type="Proteomes" id="UP000215902">
    <property type="component" value="Unassembled WGS sequence"/>
</dbReference>
<evidence type="ECO:0000259" key="3">
    <source>
        <dbReference type="Pfam" id="PF22927"/>
    </source>
</evidence>
<dbReference type="InterPro" id="IPR016024">
    <property type="entry name" value="ARM-type_fold"/>
</dbReference>
<proteinExistence type="predicted"/>
<organism evidence="6 7">
    <name type="scientific">Macrostomum lignano</name>
    <dbReference type="NCBI Taxonomy" id="282301"/>
    <lineage>
        <taxon>Eukaryota</taxon>
        <taxon>Metazoa</taxon>
        <taxon>Spiralia</taxon>
        <taxon>Lophotrochozoa</taxon>
        <taxon>Platyhelminthes</taxon>
        <taxon>Rhabditophora</taxon>
        <taxon>Macrostomorpha</taxon>
        <taxon>Macrostomida</taxon>
        <taxon>Macrostomidae</taxon>
        <taxon>Macrostomum</taxon>
    </lineage>
</organism>
<sequence length="2079" mass="222397">MSVNMRRGIKPHGGGGSGGSFHALGSKSGAATVSPAPAAAAGGAPVVVGLAPSGAPQLAGQRRPGAKEASFESNAWPVDPTELVRSVEQLESRGSTDARAQAEMHLCGALVQLRSCKTRLPPILTVSLAYLAKSRPTSFTRPFIFDGLCSFLRKRDQVSRPAAMLCVGLLTAALRDQDAWPDSILRAFVEDSVGDRFWVDRTDCRWLVRNLEASFPNATPADALFTFGGTRGNATKELPQTHTSVSVAATASDDDSAQSGSSGVQDGQQQQQPAIQPRYAKKPHWLEELVVVCVKDALQKRGQATSSEAAQRAVIRLMTVAAGYSEIRLMAANRLEMWLQLAKLQAEAMDLLTAVCCNCTALAGSRDCEVVSRLVDKLRFKSHKAVFAHYLQCLRMLVSKHPDNLRAVLATVVANELSSGVRNPNNAAVLVALHTHTSKDACRALAAIFRDLLVQDTGRHQLRCLLRDLYRHLKADISLPAFAKSLLLPPDSRVASLPLEHRRQYAESLLDLLCVCQMVSAAQPAVREAVARRRESDEPAPALTRHYATVAKLHRLALHWLAVGLPNLLPKDQLPPSLLSLFARRACFLPVPDPAPPETPPASWDHPADHWPPEQDRQLVLRLCSEVPLHSDTITAALRLGIDRLVQPTFEALNLASDLVFRSAAALVSSDCCPAPAGPDVAQSLFDACIYQQPDDRLLAGGSAFASAPAYWSASLALVFLAAFNPDTLGRLVWDRYPTVRCLLEMVMTCMYEFPCQSLLLREGLSADAVRMRELRALETEKTGVVRLEMQLAGTDITEASSRLLGWLMDCAPCGPARQPPAWAIDQLRKLNAQYGIGLRLCRSRDPDFLLDLIQVFSRASASQQWLVHLVDNLGNQSLSILPVQCLAEILLAHVGQSTDRRQQLLYRLASLANSAADASEEVLTDVRQLLSYFMIRLRAKSATIRATAADCLALILAPQAQTSSSVVEDNGAEHWLLDRLPRLPLFPRLLAFLAGQLVDCIAQETCPRALGAYIAFLTRHLLESRLANIDRLALAYLNNLAKLVLLRPLTVSRLAASHRPAALLALRAFAASVDRPALLQPWPEEDGEAPLLVPLGKPAGQPVPVSPRLLLSHLLMLSLDLGPDAEPYRSRLIAAWLPDSGGGKRLANGCDSLVMPETVLARLARSADSRLASLAASRTGPPLLARLLSGVSEAWPAGSVSALLARLAELASGPSGSPASWAVGPSAPVPWLRLLQCARRLGLGDDQPGVRLLIQLADGKTAAAATHSSAMEIDSCQPGIFSWTVPAPAAAVGTAKASGVEQHHRASVKPEDLPALVELGRRASRVRVRQLLQRAGSDPSFAAACREQLRRRLLPTSGSSSSASSFAQSLASQQWLAGPLFAKLFPPGHAGRMAKDLADRLPQDSAARQTLLSLLGVDAKSSLLLPSTADPADQSLDELRQLCLSGAAGQGQINGAAMDYLCLADPAFPRASEVFAQQSCRQGSANRYVAALLLHRSDLAELPRTVQSVLADAEMKLSTDAGLLLDAYQACQRHPRLLLPGDHGSKALPPPPPMRASTAELLRLAQLAVREADSGSPSADQIERRADLICAQLADECAEENVDIAALIAPPSSAGSGGRPSARALVRWLTAASRSSAGARRLRLALYCRLPMLGPPSGESGEQRILQPGDAVLAYGHRVLAGIGSQCESTQAVSATACRILAARHPRLLPPILPVAAALLSGRYLLPWTEFRWQGPLAMFGCLVQVLEHLGPRLYQSDTTRPAVDAILSSYARALHRYRDNARVALIPLGAKLALLLCAYVSAAPRPARRLLASLRPQLTSLPSDLTDSLPELTALTASGDIDDESIDSRLDSDADYQDDVLDFGAAPASDAASAGRHSWSHSLIANCRKRLRQLDNLADLTDALRELEDKTRRRPDLLDSFVGDIERLIGDACPEVRGPALTLLLRQARRGGSDVDSSEHAAAAAAVLRHLQPGADPGARAQLLACLPELASVWPDRSPALLAAVARLAAAGVPDAAKAYGAALDQLNLEALLPGAAAAADSDAAGSDNQQQQQQSGALATADDAPSTSDSASKSAA</sequence>
<evidence type="ECO:0000256" key="1">
    <source>
        <dbReference type="SAM" id="MobiDB-lite"/>
    </source>
</evidence>
<evidence type="ECO:0000259" key="5">
    <source>
        <dbReference type="Pfam" id="PF22929"/>
    </source>
</evidence>
<dbReference type="EMBL" id="NIVC01000848">
    <property type="protein sequence ID" value="PAA76017.1"/>
    <property type="molecule type" value="Genomic_DNA"/>
</dbReference>
<name>A0A267FSH6_9PLAT</name>
<keyword evidence="7" id="KW-1185">Reference proteome</keyword>
<feature type="compositionally biased region" description="Low complexity" evidence="1">
    <location>
        <begin position="243"/>
        <end position="272"/>
    </location>
</feature>
<reference evidence="6 7" key="1">
    <citation type="submission" date="2017-06" db="EMBL/GenBank/DDBJ databases">
        <title>A platform for efficient transgenesis in Macrostomum lignano, a flatworm model organism for stem cell research.</title>
        <authorList>
            <person name="Berezikov E."/>
        </authorList>
    </citation>
    <scope>NUCLEOTIDE SEQUENCE [LARGE SCALE GENOMIC DNA]</scope>
    <source>
        <strain evidence="6">DV1</strain>
        <tissue evidence="6">Whole organism</tissue>
    </source>
</reference>
<feature type="region of interest" description="Disordered" evidence="1">
    <location>
        <begin position="2040"/>
        <end position="2079"/>
    </location>
</feature>
<dbReference type="GO" id="GO:0032039">
    <property type="term" value="C:integrator complex"/>
    <property type="evidence" value="ECO:0007669"/>
    <property type="project" value="InterPro"/>
</dbReference>
<gene>
    <name evidence="6" type="ORF">BOX15_Mlig022587g4</name>
</gene>
<evidence type="ECO:0000259" key="2">
    <source>
        <dbReference type="Pfam" id="PF12432"/>
    </source>
</evidence>
<feature type="domain" description="Integrator complex subunit 1 R3" evidence="3">
    <location>
        <begin position="1685"/>
        <end position="1825"/>
    </location>
</feature>
<dbReference type="STRING" id="282301.A0A267FSH6"/>
<accession>A0A267FSH6</accession>
<dbReference type="PANTHER" id="PTHR21224:SF1">
    <property type="entry name" value="INTEGRATOR COMPLEX SUBUNIT 1"/>
    <property type="match status" value="1"/>
</dbReference>
<dbReference type="Pfam" id="PF22928">
    <property type="entry name" value="INTS1_R4"/>
    <property type="match status" value="1"/>
</dbReference>
<feature type="region of interest" description="Disordered" evidence="1">
    <location>
        <begin position="236"/>
        <end position="275"/>
    </location>
</feature>